<dbReference type="EMBL" id="CAJPVJ010003987">
    <property type="protein sequence ID" value="CAG2168172.1"/>
    <property type="molecule type" value="Genomic_DNA"/>
</dbReference>
<feature type="domain" description="Peptidase C1A papain C-terminal" evidence="3">
    <location>
        <begin position="55"/>
        <end position="267"/>
    </location>
</feature>
<dbReference type="GO" id="GO:0008234">
    <property type="term" value="F:cysteine-type peptidase activity"/>
    <property type="evidence" value="ECO:0007669"/>
    <property type="project" value="InterPro"/>
</dbReference>
<dbReference type="EMBL" id="OC918812">
    <property type="protein sequence ID" value="CAD7650164.1"/>
    <property type="molecule type" value="Genomic_DNA"/>
</dbReference>
<dbReference type="SMART" id="SM00645">
    <property type="entry name" value="Pept_C1"/>
    <property type="match status" value="1"/>
</dbReference>
<proteinExistence type="inferred from homology"/>
<keyword evidence="2" id="KW-1015">Disulfide bond</keyword>
<dbReference type="InterPro" id="IPR000668">
    <property type="entry name" value="Peptidase_C1A_C"/>
</dbReference>
<accession>A0A7R9QMD6</accession>
<reference evidence="4" key="1">
    <citation type="submission" date="2020-11" db="EMBL/GenBank/DDBJ databases">
        <authorList>
            <person name="Tran Van P."/>
        </authorList>
    </citation>
    <scope>NUCLEOTIDE SEQUENCE</scope>
</reference>
<dbReference type="InterPro" id="IPR039417">
    <property type="entry name" value="Peptidase_C1A_papain-like"/>
</dbReference>
<sequence length="272" mass="30124">MVVIASAQPLRPEDIENEWQNFKRIFRNNGFTEGPVEEDRRREIFEANYRLIVKHNTEADAGLHSYRLGCGSCWAFSAIAALEGQLALKTGKLISLSEQNVMDCSHPEGNNGCGGGLMDYAYEYIIKQGGVDTEASYPYKMADLKCTYKKESKGASIQNYTDVRMGDEEALKEAVANVGPIAVAIDAQYETFQLYKSGVYDEPLCFQSMEFLDHGVTVVGYGTENGRDYWLVKNSWGNGFWGEKGYIKMSRNANNQCGIASAATYPTGVSGV</sequence>
<dbReference type="Gene3D" id="1.10.287.2250">
    <property type="match status" value="1"/>
</dbReference>
<dbReference type="PRINTS" id="PR00705">
    <property type="entry name" value="PAPAIN"/>
</dbReference>
<dbReference type="PANTHER" id="PTHR12411">
    <property type="entry name" value="CYSTEINE PROTEASE FAMILY C1-RELATED"/>
    <property type="match status" value="1"/>
</dbReference>
<dbReference type="OrthoDB" id="10253408at2759"/>
<evidence type="ECO:0000256" key="1">
    <source>
        <dbReference type="ARBA" id="ARBA00008455"/>
    </source>
</evidence>
<feature type="non-terminal residue" evidence="4">
    <location>
        <position position="272"/>
    </location>
</feature>
<dbReference type="CDD" id="cd02248">
    <property type="entry name" value="Peptidase_C1A"/>
    <property type="match status" value="1"/>
</dbReference>
<evidence type="ECO:0000313" key="5">
    <source>
        <dbReference type="Proteomes" id="UP000728032"/>
    </source>
</evidence>
<dbReference type="GO" id="GO:0006508">
    <property type="term" value="P:proteolysis"/>
    <property type="evidence" value="ECO:0007669"/>
    <property type="project" value="InterPro"/>
</dbReference>
<name>A0A7R9QMD6_9ACAR</name>
<dbReference type="Pfam" id="PF00112">
    <property type="entry name" value="Peptidase_C1"/>
    <property type="match status" value="1"/>
</dbReference>
<protein>
    <recommendedName>
        <fullName evidence="3">Peptidase C1A papain C-terminal domain-containing protein</fullName>
    </recommendedName>
</protein>
<dbReference type="PROSITE" id="PS00639">
    <property type="entry name" value="THIOL_PROTEASE_HIS"/>
    <property type="match status" value="1"/>
</dbReference>
<evidence type="ECO:0000259" key="3">
    <source>
        <dbReference type="SMART" id="SM00645"/>
    </source>
</evidence>
<dbReference type="InterPro" id="IPR025660">
    <property type="entry name" value="Pept_his_AS"/>
</dbReference>
<dbReference type="Proteomes" id="UP000728032">
    <property type="component" value="Unassembled WGS sequence"/>
</dbReference>
<organism evidence="4">
    <name type="scientific">Oppiella nova</name>
    <dbReference type="NCBI Taxonomy" id="334625"/>
    <lineage>
        <taxon>Eukaryota</taxon>
        <taxon>Metazoa</taxon>
        <taxon>Ecdysozoa</taxon>
        <taxon>Arthropoda</taxon>
        <taxon>Chelicerata</taxon>
        <taxon>Arachnida</taxon>
        <taxon>Acari</taxon>
        <taxon>Acariformes</taxon>
        <taxon>Sarcoptiformes</taxon>
        <taxon>Oribatida</taxon>
        <taxon>Brachypylina</taxon>
        <taxon>Oppioidea</taxon>
        <taxon>Oppiidae</taxon>
        <taxon>Oppiella</taxon>
    </lineage>
</organism>
<dbReference type="Gene3D" id="3.90.70.10">
    <property type="entry name" value="Cysteine proteinases"/>
    <property type="match status" value="1"/>
</dbReference>
<dbReference type="AlphaFoldDB" id="A0A7R9QMD6"/>
<evidence type="ECO:0000256" key="2">
    <source>
        <dbReference type="ARBA" id="ARBA00023157"/>
    </source>
</evidence>
<dbReference type="InterPro" id="IPR038765">
    <property type="entry name" value="Papain-like_cys_pep_sf"/>
</dbReference>
<dbReference type="SUPFAM" id="SSF54001">
    <property type="entry name" value="Cysteine proteinases"/>
    <property type="match status" value="1"/>
</dbReference>
<dbReference type="InterPro" id="IPR013128">
    <property type="entry name" value="Peptidase_C1A"/>
</dbReference>
<dbReference type="FunFam" id="3.90.70.10:FF:000332">
    <property type="entry name" value="Cathepsin L1"/>
    <property type="match status" value="1"/>
</dbReference>
<gene>
    <name evidence="4" type="ORF">ONB1V03_LOCUS7665</name>
</gene>
<keyword evidence="5" id="KW-1185">Reference proteome</keyword>
<evidence type="ECO:0000313" key="4">
    <source>
        <dbReference type="EMBL" id="CAD7650164.1"/>
    </source>
</evidence>
<comment type="similarity">
    <text evidence="1">Belongs to the peptidase C1 family.</text>
</comment>